<sequence>MRLLGWEYASVTDPSSTDGIALSGTNSTLTENGGQQYQRHVNFQYGNRRHMVEEALRTVSAAIPPRSTNIVLDNNEVGGNTNAGGRVGNLEDAPVEGGQRPGLSNRATRSNIRGGNGWVRKRALSFMGVVEEADSEDENDRYTLPCSKCRTESPMVPYIASCGHCYCYLCLRMAVTDDLYFRCVDCGKPIDSSCRPKLPVVPR</sequence>
<reference evidence="5 6" key="1">
    <citation type="journal article" date="2004" name="Science">
        <title>The genome of the diatom Thalassiosira pseudonana: ecology, evolution, and metabolism.</title>
        <authorList>
            <person name="Armbrust E.V."/>
            <person name="Berges J.A."/>
            <person name="Bowler C."/>
            <person name="Green B.R."/>
            <person name="Martinez D."/>
            <person name="Putnam N.H."/>
            <person name="Zhou S."/>
            <person name="Allen A.E."/>
            <person name="Apt K.E."/>
            <person name="Bechner M."/>
            <person name="Brzezinski M.A."/>
            <person name="Chaal B.K."/>
            <person name="Chiovitti A."/>
            <person name="Davis A.K."/>
            <person name="Demarest M.S."/>
            <person name="Detter J.C."/>
            <person name="Glavina T."/>
            <person name="Goodstein D."/>
            <person name="Hadi M.Z."/>
            <person name="Hellsten U."/>
            <person name="Hildebrand M."/>
            <person name="Jenkins B.D."/>
            <person name="Jurka J."/>
            <person name="Kapitonov V.V."/>
            <person name="Kroger N."/>
            <person name="Lau W.W."/>
            <person name="Lane T.W."/>
            <person name="Larimer F.W."/>
            <person name="Lippmeier J.C."/>
            <person name="Lucas S."/>
            <person name="Medina M."/>
            <person name="Montsant A."/>
            <person name="Obornik M."/>
            <person name="Parker M.S."/>
            <person name="Palenik B."/>
            <person name="Pazour G.J."/>
            <person name="Richardson P.M."/>
            <person name="Rynearson T.A."/>
            <person name="Saito M.A."/>
            <person name="Schwartz D.C."/>
            <person name="Thamatrakoln K."/>
            <person name="Valentin K."/>
            <person name="Vardi A."/>
            <person name="Wilkerson F.P."/>
            <person name="Rokhsar D.S."/>
        </authorList>
    </citation>
    <scope>NUCLEOTIDE SEQUENCE [LARGE SCALE GENOMIC DNA]</scope>
    <source>
        <strain evidence="5 6">CCMP1335</strain>
    </source>
</reference>
<evidence type="ECO:0000256" key="1">
    <source>
        <dbReference type="ARBA" id="ARBA00022723"/>
    </source>
</evidence>
<dbReference type="EMBL" id="CM000641">
    <property type="protein sequence ID" value="EED93295.1"/>
    <property type="molecule type" value="Genomic_DNA"/>
</dbReference>
<organism evidence="5 6">
    <name type="scientific">Thalassiosira pseudonana</name>
    <name type="common">Marine diatom</name>
    <name type="synonym">Cyclotella nana</name>
    <dbReference type="NCBI Taxonomy" id="35128"/>
    <lineage>
        <taxon>Eukaryota</taxon>
        <taxon>Sar</taxon>
        <taxon>Stramenopiles</taxon>
        <taxon>Ochrophyta</taxon>
        <taxon>Bacillariophyta</taxon>
        <taxon>Coscinodiscophyceae</taxon>
        <taxon>Thalassiosirophycidae</taxon>
        <taxon>Thalassiosirales</taxon>
        <taxon>Thalassiosiraceae</taxon>
        <taxon>Thalassiosira</taxon>
    </lineage>
</organism>
<reference evidence="5 6" key="2">
    <citation type="journal article" date="2008" name="Nature">
        <title>The Phaeodactylum genome reveals the evolutionary history of diatom genomes.</title>
        <authorList>
            <person name="Bowler C."/>
            <person name="Allen A.E."/>
            <person name="Badger J.H."/>
            <person name="Grimwood J."/>
            <person name="Jabbari K."/>
            <person name="Kuo A."/>
            <person name="Maheswari U."/>
            <person name="Martens C."/>
            <person name="Maumus F."/>
            <person name="Otillar R.P."/>
            <person name="Rayko E."/>
            <person name="Salamov A."/>
            <person name="Vandepoele K."/>
            <person name="Beszteri B."/>
            <person name="Gruber A."/>
            <person name="Heijde M."/>
            <person name="Katinka M."/>
            <person name="Mock T."/>
            <person name="Valentin K."/>
            <person name="Verret F."/>
            <person name="Berges J.A."/>
            <person name="Brownlee C."/>
            <person name="Cadoret J.P."/>
            <person name="Chiovitti A."/>
            <person name="Choi C.J."/>
            <person name="Coesel S."/>
            <person name="De Martino A."/>
            <person name="Detter J.C."/>
            <person name="Durkin C."/>
            <person name="Falciatore A."/>
            <person name="Fournet J."/>
            <person name="Haruta M."/>
            <person name="Huysman M.J."/>
            <person name="Jenkins B.D."/>
            <person name="Jiroutova K."/>
            <person name="Jorgensen R.E."/>
            <person name="Joubert Y."/>
            <person name="Kaplan A."/>
            <person name="Kroger N."/>
            <person name="Kroth P.G."/>
            <person name="La Roche J."/>
            <person name="Lindquist E."/>
            <person name="Lommer M."/>
            <person name="Martin-Jezequel V."/>
            <person name="Lopez P.J."/>
            <person name="Lucas S."/>
            <person name="Mangogna M."/>
            <person name="McGinnis K."/>
            <person name="Medlin L.K."/>
            <person name="Montsant A."/>
            <person name="Oudot-Le Secq M.P."/>
            <person name="Napoli C."/>
            <person name="Obornik M."/>
            <person name="Parker M.S."/>
            <person name="Petit J.L."/>
            <person name="Porcel B.M."/>
            <person name="Poulsen N."/>
            <person name="Robison M."/>
            <person name="Rychlewski L."/>
            <person name="Rynearson T.A."/>
            <person name="Schmutz J."/>
            <person name="Shapiro H."/>
            <person name="Siaut M."/>
            <person name="Stanley M."/>
            <person name="Sussman M.R."/>
            <person name="Taylor A.R."/>
            <person name="Vardi A."/>
            <person name="von Dassow P."/>
            <person name="Vyverman W."/>
            <person name="Willis A."/>
            <person name="Wyrwicz L.S."/>
            <person name="Rokhsar D.S."/>
            <person name="Weissenbach J."/>
            <person name="Armbrust E.V."/>
            <person name="Green B.R."/>
            <person name="Van de Peer Y."/>
            <person name="Grigoriev I.V."/>
        </authorList>
    </citation>
    <scope>NUCLEOTIDE SEQUENCE [LARGE SCALE GENOMIC DNA]</scope>
    <source>
        <strain evidence="5 6">CCMP1335</strain>
    </source>
</reference>
<evidence type="ECO:0000256" key="4">
    <source>
        <dbReference type="SAM" id="MobiDB-lite"/>
    </source>
</evidence>
<dbReference type="GO" id="GO:0008270">
    <property type="term" value="F:zinc ion binding"/>
    <property type="evidence" value="ECO:0007669"/>
    <property type="project" value="UniProtKB-KW"/>
</dbReference>
<feature type="region of interest" description="Disordered" evidence="4">
    <location>
        <begin position="77"/>
        <end position="108"/>
    </location>
</feature>
<dbReference type="HOGENOM" id="CLU_1351313_0_0_1"/>
<dbReference type="InterPro" id="IPR017907">
    <property type="entry name" value="Znf_RING_CS"/>
</dbReference>
<dbReference type="KEGG" id="tps:THAPSDRAFT_4404"/>
<dbReference type="GeneID" id="7453350"/>
<keyword evidence="3" id="KW-0862">Zinc</keyword>
<protein>
    <recommendedName>
        <fullName evidence="7">RING-type domain-containing protein</fullName>
    </recommendedName>
</protein>
<dbReference type="InParanoid" id="B8BZ67"/>
<proteinExistence type="predicted"/>
<evidence type="ECO:0000256" key="2">
    <source>
        <dbReference type="ARBA" id="ARBA00022771"/>
    </source>
</evidence>
<dbReference type="CDD" id="cd16526">
    <property type="entry name" value="RING-HC_PEX2"/>
    <property type="match status" value="1"/>
</dbReference>
<keyword evidence="1" id="KW-0479">Metal-binding</keyword>
<evidence type="ECO:0000313" key="6">
    <source>
        <dbReference type="Proteomes" id="UP000001449"/>
    </source>
</evidence>
<keyword evidence="2" id="KW-0863">Zinc-finger</keyword>
<accession>B8BZ67</accession>
<evidence type="ECO:0000256" key="3">
    <source>
        <dbReference type="ARBA" id="ARBA00022833"/>
    </source>
</evidence>
<dbReference type="PROSITE" id="PS00518">
    <property type="entry name" value="ZF_RING_1"/>
    <property type="match status" value="1"/>
</dbReference>
<evidence type="ECO:0008006" key="7">
    <source>
        <dbReference type="Google" id="ProtNLM"/>
    </source>
</evidence>
<dbReference type="Proteomes" id="UP000001449">
    <property type="component" value="Chromosome 4"/>
</dbReference>
<keyword evidence="6" id="KW-1185">Reference proteome</keyword>
<dbReference type="PaxDb" id="35128-Thaps4404"/>
<evidence type="ECO:0000313" key="5">
    <source>
        <dbReference type="EMBL" id="EED93295.1"/>
    </source>
</evidence>
<dbReference type="InterPro" id="IPR045859">
    <property type="entry name" value="RING-HC_PEX2"/>
</dbReference>
<dbReference type="RefSeq" id="XP_002289758.1">
    <property type="nucleotide sequence ID" value="XM_002289722.1"/>
</dbReference>
<gene>
    <name evidence="5" type="ORF">THAPSDRAFT_4404</name>
</gene>
<dbReference type="AlphaFoldDB" id="B8BZ67"/>
<name>B8BZ67_THAPS</name>